<dbReference type="Pfam" id="PF03795">
    <property type="entry name" value="YCII"/>
    <property type="match status" value="1"/>
</dbReference>
<dbReference type="InterPro" id="IPR011008">
    <property type="entry name" value="Dimeric_a/b-barrel"/>
</dbReference>
<dbReference type="PANTHER" id="PTHR33606:SF3">
    <property type="entry name" value="PROTEIN YCII"/>
    <property type="match status" value="1"/>
</dbReference>
<dbReference type="EMBL" id="CP024201">
    <property type="protein sequence ID" value="ATQ41006.1"/>
    <property type="molecule type" value="Genomic_DNA"/>
</dbReference>
<dbReference type="Proteomes" id="UP000228945">
    <property type="component" value="Chromosome"/>
</dbReference>
<dbReference type="RefSeq" id="WP_099620263.1">
    <property type="nucleotide sequence ID" value="NZ_CP024201.1"/>
</dbReference>
<evidence type="ECO:0000259" key="2">
    <source>
        <dbReference type="Pfam" id="PF03795"/>
    </source>
</evidence>
<dbReference type="KEGG" id="cmb:CSW64_00590"/>
<dbReference type="AlphaFoldDB" id="A0A2D2ASP0"/>
<evidence type="ECO:0000313" key="4">
    <source>
        <dbReference type="Proteomes" id="UP000228945"/>
    </source>
</evidence>
<sequence length="96" mass="10259">MPLFVIQWKDKPEEGAAIRAATRQAHLDWMAGKPGVVKLGGPFLSEEGAMAGSLLIVEVESLEAAKALHAEDPYTKAGLFEQSTVDPWRVTVGGLA</sequence>
<organism evidence="3 4">
    <name type="scientific">Caulobacter mirabilis</name>
    <dbReference type="NCBI Taxonomy" id="69666"/>
    <lineage>
        <taxon>Bacteria</taxon>
        <taxon>Pseudomonadati</taxon>
        <taxon>Pseudomonadota</taxon>
        <taxon>Alphaproteobacteria</taxon>
        <taxon>Caulobacterales</taxon>
        <taxon>Caulobacteraceae</taxon>
        <taxon>Caulobacter</taxon>
    </lineage>
</organism>
<reference evidence="3 4" key="1">
    <citation type="submission" date="2017-10" db="EMBL/GenBank/DDBJ databases">
        <title>Genome sequence of Caulobacter mirabilis FWC38.</title>
        <authorList>
            <person name="Fiebig A."/>
            <person name="Crosson S."/>
        </authorList>
    </citation>
    <scope>NUCLEOTIDE SEQUENCE [LARGE SCALE GENOMIC DNA]</scope>
    <source>
        <strain evidence="3 4">FWC 38</strain>
    </source>
</reference>
<evidence type="ECO:0000256" key="1">
    <source>
        <dbReference type="ARBA" id="ARBA00007689"/>
    </source>
</evidence>
<evidence type="ECO:0000313" key="3">
    <source>
        <dbReference type="EMBL" id="ATQ41006.1"/>
    </source>
</evidence>
<dbReference type="InterPro" id="IPR005545">
    <property type="entry name" value="YCII"/>
</dbReference>
<protein>
    <recommendedName>
        <fullName evidence="2">YCII-related domain-containing protein</fullName>
    </recommendedName>
</protein>
<dbReference type="PANTHER" id="PTHR33606">
    <property type="entry name" value="PROTEIN YCII"/>
    <property type="match status" value="1"/>
</dbReference>
<gene>
    <name evidence="3" type="ORF">CSW64_00590</name>
</gene>
<accession>A0A2D2ASP0</accession>
<comment type="similarity">
    <text evidence="1">Belongs to the YciI family.</text>
</comment>
<feature type="domain" description="YCII-related" evidence="2">
    <location>
        <begin position="4"/>
        <end position="89"/>
    </location>
</feature>
<dbReference type="SUPFAM" id="SSF54909">
    <property type="entry name" value="Dimeric alpha+beta barrel"/>
    <property type="match status" value="1"/>
</dbReference>
<keyword evidence="4" id="KW-1185">Reference proteome</keyword>
<proteinExistence type="inferred from homology"/>
<dbReference type="InterPro" id="IPR051807">
    <property type="entry name" value="Sec-metab_biosynth-assoc"/>
</dbReference>
<dbReference type="Gene3D" id="3.30.70.1060">
    <property type="entry name" value="Dimeric alpha+beta barrel"/>
    <property type="match status" value="1"/>
</dbReference>
<dbReference type="OrthoDB" id="2293521at2"/>
<name>A0A2D2ASP0_9CAUL</name>